<sequence length="318" mass="33796">MSTPVLPPRLAESLDEVRVDADTWTASVGPRELEGGRPRDLRPRLIGALYEVLHAGRAEEKDLGKIGREPDVEQLLGAAVPHELAPRRAPVLRRDEDGSAVVELAGVRTRMPAELVPANAHPGELATLHLPAARPALSHGFYLLDGPHGGPDPRGGLRRVYLHAEDPAAAARLWRPVLEHLNDAGVRYRSKALSHHEGYPRRDAVVVYLPLAAAGVAEELADAVAGLPGLAPDVSALAHRVGPGVAVADDPRDARPQYRELSFGEHRCAVLANALLRHAADPAHPLGALFAEECRAAGVRADAPAFNTPVPVPTTTAA</sequence>
<evidence type="ECO:0000313" key="2">
    <source>
        <dbReference type="Proteomes" id="UP001500621"/>
    </source>
</evidence>
<accession>A0ABP8VRW3</accession>
<protein>
    <submittedName>
        <fullName evidence="1">Uncharacterized protein</fullName>
    </submittedName>
</protein>
<dbReference type="RefSeq" id="WP_345262314.1">
    <property type="nucleotide sequence ID" value="NZ_BAABIM010000001.1"/>
</dbReference>
<dbReference type="Proteomes" id="UP001500621">
    <property type="component" value="Unassembled WGS sequence"/>
</dbReference>
<evidence type="ECO:0000313" key="1">
    <source>
        <dbReference type="EMBL" id="GAA4670142.1"/>
    </source>
</evidence>
<proteinExistence type="predicted"/>
<reference evidence="2" key="1">
    <citation type="journal article" date="2019" name="Int. J. Syst. Evol. Microbiol.">
        <title>The Global Catalogue of Microorganisms (GCM) 10K type strain sequencing project: providing services to taxonomists for standard genome sequencing and annotation.</title>
        <authorList>
            <consortium name="The Broad Institute Genomics Platform"/>
            <consortium name="The Broad Institute Genome Sequencing Center for Infectious Disease"/>
            <person name="Wu L."/>
            <person name="Ma J."/>
        </authorList>
    </citation>
    <scope>NUCLEOTIDE SEQUENCE [LARGE SCALE GENOMIC DNA]</scope>
    <source>
        <strain evidence="2">JCM 18127</strain>
    </source>
</reference>
<comment type="caution">
    <text evidence="1">The sequence shown here is derived from an EMBL/GenBank/DDBJ whole genome shotgun (WGS) entry which is preliminary data.</text>
</comment>
<gene>
    <name evidence="1" type="ORF">GCM10023226_03370</name>
</gene>
<dbReference type="InterPro" id="IPR040871">
    <property type="entry name" value="HopA1"/>
</dbReference>
<keyword evidence="2" id="KW-1185">Reference proteome</keyword>
<name>A0ABP8VRW3_9ACTN</name>
<organism evidence="1 2">
    <name type="scientific">Nocardioides nanhaiensis</name>
    <dbReference type="NCBI Taxonomy" id="1476871"/>
    <lineage>
        <taxon>Bacteria</taxon>
        <taxon>Bacillati</taxon>
        <taxon>Actinomycetota</taxon>
        <taxon>Actinomycetes</taxon>
        <taxon>Propionibacteriales</taxon>
        <taxon>Nocardioidaceae</taxon>
        <taxon>Nocardioides</taxon>
    </lineage>
</organism>
<dbReference type="EMBL" id="BAABIM010000001">
    <property type="protein sequence ID" value="GAA4670142.1"/>
    <property type="molecule type" value="Genomic_DNA"/>
</dbReference>
<dbReference type="Pfam" id="PF17914">
    <property type="entry name" value="HopA1"/>
    <property type="match status" value="1"/>
</dbReference>